<sequence>MTWGDARQGRAVDDRLDGAEQGEAQHRPPITVASPAHSECINPGSDSDLTGTETEETRWNPG</sequence>
<keyword evidence="3" id="KW-1185">Reference proteome</keyword>
<accession>A0ABQ4GCI2</accession>
<feature type="region of interest" description="Disordered" evidence="1">
    <location>
        <begin position="1"/>
        <end position="62"/>
    </location>
</feature>
<gene>
    <name evidence="2" type="ORF">Mco01_77680</name>
</gene>
<proteinExistence type="predicted"/>
<evidence type="ECO:0000313" key="2">
    <source>
        <dbReference type="EMBL" id="GIH44768.1"/>
    </source>
</evidence>
<dbReference type="EMBL" id="BOOC01000074">
    <property type="protein sequence ID" value="GIH44768.1"/>
    <property type="molecule type" value="Genomic_DNA"/>
</dbReference>
<evidence type="ECO:0000313" key="3">
    <source>
        <dbReference type="Proteomes" id="UP000603904"/>
    </source>
</evidence>
<feature type="compositionally biased region" description="Basic and acidic residues" evidence="1">
    <location>
        <begin position="7"/>
        <end position="26"/>
    </location>
</feature>
<dbReference type="Proteomes" id="UP000603904">
    <property type="component" value="Unassembled WGS sequence"/>
</dbReference>
<reference evidence="2 3" key="1">
    <citation type="submission" date="2021-01" db="EMBL/GenBank/DDBJ databases">
        <title>Whole genome shotgun sequence of Microbispora corallina NBRC 16416.</title>
        <authorList>
            <person name="Komaki H."/>
            <person name="Tamura T."/>
        </authorList>
    </citation>
    <scope>NUCLEOTIDE SEQUENCE [LARGE SCALE GENOMIC DNA]</scope>
    <source>
        <strain evidence="2 3">NBRC 16416</strain>
    </source>
</reference>
<protein>
    <submittedName>
        <fullName evidence="2">Uncharacterized protein</fullName>
    </submittedName>
</protein>
<organism evidence="2 3">
    <name type="scientific">Microbispora corallina</name>
    <dbReference type="NCBI Taxonomy" id="83302"/>
    <lineage>
        <taxon>Bacteria</taxon>
        <taxon>Bacillati</taxon>
        <taxon>Actinomycetota</taxon>
        <taxon>Actinomycetes</taxon>
        <taxon>Streptosporangiales</taxon>
        <taxon>Streptosporangiaceae</taxon>
        <taxon>Microbispora</taxon>
    </lineage>
</organism>
<name>A0ABQ4GCI2_9ACTN</name>
<evidence type="ECO:0000256" key="1">
    <source>
        <dbReference type="SAM" id="MobiDB-lite"/>
    </source>
</evidence>
<comment type="caution">
    <text evidence="2">The sequence shown here is derived from an EMBL/GenBank/DDBJ whole genome shotgun (WGS) entry which is preliminary data.</text>
</comment>